<evidence type="ECO:0000313" key="2">
    <source>
        <dbReference type="Proteomes" id="UP001162162"/>
    </source>
</evidence>
<organism evidence="1 2">
    <name type="scientific">Aromia moschata</name>
    <dbReference type="NCBI Taxonomy" id="1265417"/>
    <lineage>
        <taxon>Eukaryota</taxon>
        <taxon>Metazoa</taxon>
        <taxon>Ecdysozoa</taxon>
        <taxon>Arthropoda</taxon>
        <taxon>Hexapoda</taxon>
        <taxon>Insecta</taxon>
        <taxon>Pterygota</taxon>
        <taxon>Neoptera</taxon>
        <taxon>Endopterygota</taxon>
        <taxon>Coleoptera</taxon>
        <taxon>Polyphaga</taxon>
        <taxon>Cucujiformia</taxon>
        <taxon>Chrysomeloidea</taxon>
        <taxon>Cerambycidae</taxon>
        <taxon>Cerambycinae</taxon>
        <taxon>Callichromatini</taxon>
        <taxon>Aromia</taxon>
    </lineage>
</organism>
<keyword evidence="2" id="KW-1185">Reference proteome</keyword>
<accession>A0AAV8XQJ6</accession>
<name>A0AAV8XQJ6_9CUCU</name>
<dbReference type="Proteomes" id="UP001162162">
    <property type="component" value="Unassembled WGS sequence"/>
</dbReference>
<comment type="caution">
    <text evidence="1">The sequence shown here is derived from an EMBL/GenBank/DDBJ whole genome shotgun (WGS) entry which is preliminary data.</text>
</comment>
<sequence length="107" mass="12321">MSGYKRVSFYELCRLCASNTQKEKTHIFHEEGRKIQLQNKIQTCLALTSDSVVKIDLTNPDNISPGYDLEQANAKYDKLPHIKSTQSNKYTYPVKVEEKNQNPNQTI</sequence>
<protein>
    <submittedName>
        <fullName evidence="1">Uncharacterized protein</fullName>
    </submittedName>
</protein>
<evidence type="ECO:0000313" key="1">
    <source>
        <dbReference type="EMBL" id="KAJ8940912.1"/>
    </source>
</evidence>
<dbReference type="EMBL" id="JAPWTK010000402">
    <property type="protein sequence ID" value="KAJ8940912.1"/>
    <property type="molecule type" value="Genomic_DNA"/>
</dbReference>
<dbReference type="AlphaFoldDB" id="A0AAV8XQJ6"/>
<gene>
    <name evidence="1" type="ORF">NQ318_017503</name>
</gene>
<proteinExistence type="predicted"/>
<reference evidence="1" key="1">
    <citation type="journal article" date="2023" name="Insect Mol. Biol.">
        <title>Genome sequencing provides insights into the evolution of gene families encoding plant cell wall-degrading enzymes in longhorned beetles.</title>
        <authorList>
            <person name="Shin N.R."/>
            <person name="Okamura Y."/>
            <person name="Kirsch R."/>
            <person name="Pauchet Y."/>
        </authorList>
    </citation>
    <scope>NUCLEOTIDE SEQUENCE</scope>
    <source>
        <strain evidence="1">AMC_N1</strain>
    </source>
</reference>